<name>A0A438HUH5_VITVI</name>
<evidence type="ECO:0008006" key="4">
    <source>
        <dbReference type="Google" id="ProtNLM"/>
    </source>
</evidence>
<proteinExistence type="predicted"/>
<evidence type="ECO:0000313" key="3">
    <source>
        <dbReference type="Proteomes" id="UP000288805"/>
    </source>
</evidence>
<keyword evidence="1" id="KW-0611">Plant defense</keyword>
<dbReference type="PANTHER" id="PTHR33463">
    <property type="entry name" value="NB-ARC DOMAIN-CONTAINING PROTEIN-RELATED"/>
    <property type="match status" value="1"/>
</dbReference>
<reference evidence="2 3" key="1">
    <citation type="journal article" date="2018" name="PLoS Genet.">
        <title>Population sequencing reveals clonal diversity and ancestral inbreeding in the grapevine cultivar Chardonnay.</title>
        <authorList>
            <person name="Roach M.J."/>
            <person name="Johnson D.L."/>
            <person name="Bohlmann J."/>
            <person name="van Vuuren H.J."/>
            <person name="Jones S.J."/>
            <person name="Pretorius I.S."/>
            <person name="Schmidt S.A."/>
            <person name="Borneman A.R."/>
        </authorList>
    </citation>
    <scope>NUCLEOTIDE SEQUENCE [LARGE SCALE GENOMIC DNA]</scope>
    <source>
        <strain evidence="3">cv. Chardonnay</strain>
        <tissue evidence="2">Leaf</tissue>
    </source>
</reference>
<dbReference type="AlphaFoldDB" id="A0A438HUH5"/>
<protein>
    <recommendedName>
        <fullName evidence="4">Disease resistance protein</fullName>
    </recommendedName>
</protein>
<dbReference type="InterPro" id="IPR050905">
    <property type="entry name" value="Plant_NBS-LRR"/>
</dbReference>
<organism evidence="2 3">
    <name type="scientific">Vitis vinifera</name>
    <name type="common">Grape</name>
    <dbReference type="NCBI Taxonomy" id="29760"/>
    <lineage>
        <taxon>Eukaryota</taxon>
        <taxon>Viridiplantae</taxon>
        <taxon>Streptophyta</taxon>
        <taxon>Embryophyta</taxon>
        <taxon>Tracheophyta</taxon>
        <taxon>Spermatophyta</taxon>
        <taxon>Magnoliopsida</taxon>
        <taxon>eudicotyledons</taxon>
        <taxon>Gunneridae</taxon>
        <taxon>Pentapetalae</taxon>
        <taxon>rosids</taxon>
        <taxon>Vitales</taxon>
        <taxon>Vitaceae</taxon>
        <taxon>Viteae</taxon>
        <taxon>Vitis</taxon>
    </lineage>
</organism>
<evidence type="ECO:0000256" key="1">
    <source>
        <dbReference type="ARBA" id="ARBA00022821"/>
    </source>
</evidence>
<dbReference type="Proteomes" id="UP000288805">
    <property type="component" value="Unassembled WGS sequence"/>
</dbReference>
<dbReference type="PANTHER" id="PTHR33463:SF198">
    <property type="entry name" value="RPP4C3"/>
    <property type="match status" value="1"/>
</dbReference>
<comment type="caution">
    <text evidence="2">The sequence shown here is derived from an EMBL/GenBank/DDBJ whole genome shotgun (WGS) entry which is preliminary data.</text>
</comment>
<evidence type="ECO:0000313" key="2">
    <source>
        <dbReference type="EMBL" id="RVW88123.1"/>
    </source>
</evidence>
<gene>
    <name evidence="2" type="ORF">CK203_042929</name>
</gene>
<sequence length="147" mass="16379">MELNKLDTSLRLADGISLLLKGAKDLHLRELSGAANVFPKLDREGFLQLKHLHVERSPEMQPIMNSMDPILSPCAFPVLESLFLNQLIVLQEVCHGQLLVGSFSYLRIVKVEHCDGLKFLFSMAGGRVVMGCDQILVDVILPSRLLN</sequence>
<accession>A0A438HUH5</accession>
<dbReference type="EMBL" id="QGNW01000176">
    <property type="protein sequence ID" value="RVW88123.1"/>
    <property type="molecule type" value="Genomic_DNA"/>
</dbReference>